<evidence type="ECO:0000256" key="6">
    <source>
        <dbReference type="ARBA" id="ARBA00023242"/>
    </source>
</evidence>
<comment type="caution">
    <text evidence="9">The sequence shown here is derived from an EMBL/GenBank/DDBJ whole genome shotgun (WGS) entry which is preliminary data.</text>
</comment>
<feature type="domain" description="C2H2-type" evidence="8">
    <location>
        <begin position="147"/>
        <end position="174"/>
    </location>
</feature>
<dbReference type="AlphaFoldDB" id="A0A833VX07"/>
<evidence type="ECO:0000256" key="2">
    <source>
        <dbReference type="ARBA" id="ARBA00022723"/>
    </source>
</evidence>
<sequence>MLKRKICSIGEDTSYFRDKTHVSKIEKSTMLRNSMNQHRELNEQCATASGPRHVCLYCGKKYKWLDKLRRYQRVDCGNKERKFPCHLCDRKFKYRYELRNHVNAYHHGCFSLHLPYSLSSGLQPYMPGMNLPQDEMKYLRNDGNSMNICFGCGKRYKWRDSLLRHQRVECGNKEKKFCCKLCPKKFYHQYKLNEHYQGRHKLPKHRKPDVPRGNTQCAQNVNVIRLP</sequence>
<evidence type="ECO:0000256" key="3">
    <source>
        <dbReference type="ARBA" id="ARBA00022737"/>
    </source>
</evidence>
<keyword evidence="10" id="KW-1185">Reference proteome</keyword>
<name>A0A833VX07_9HYME</name>
<evidence type="ECO:0000313" key="9">
    <source>
        <dbReference type="EMBL" id="KAF3427045.1"/>
    </source>
</evidence>
<dbReference type="Proteomes" id="UP000655588">
    <property type="component" value="Unassembled WGS sequence"/>
</dbReference>
<dbReference type="PANTHER" id="PTHR24406">
    <property type="entry name" value="TRANSCRIPTIONAL REPRESSOR CTCFL-RELATED"/>
    <property type="match status" value="1"/>
</dbReference>
<dbReference type="SUPFAM" id="SSF57667">
    <property type="entry name" value="beta-beta-alpha zinc fingers"/>
    <property type="match status" value="2"/>
</dbReference>
<evidence type="ECO:0000259" key="8">
    <source>
        <dbReference type="PROSITE" id="PS50157"/>
    </source>
</evidence>
<dbReference type="InterPro" id="IPR036236">
    <property type="entry name" value="Znf_C2H2_sf"/>
</dbReference>
<gene>
    <name evidence="9" type="ORF">E2986_08799</name>
</gene>
<keyword evidence="3" id="KW-0677">Repeat</keyword>
<dbReference type="GO" id="GO:0008270">
    <property type="term" value="F:zinc ion binding"/>
    <property type="evidence" value="ECO:0007669"/>
    <property type="project" value="UniProtKB-KW"/>
</dbReference>
<proteinExistence type="predicted"/>
<dbReference type="Pfam" id="PF00096">
    <property type="entry name" value="zf-C2H2"/>
    <property type="match status" value="1"/>
</dbReference>
<evidence type="ECO:0000256" key="4">
    <source>
        <dbReference type="ARBA" id="ARBA00022771"/>
    </source>
</evidence>
<dbReference type="Gene3D" id="3.30.160.60">
    <property type="entry name" value="Classic Zinc Finger"/>
    <property type="match status" value="2"/>
</dbReference>
<comment type="subcellular location">
    <subcellularLocation>
        <location evidence="1">Nucleus</location>
    </subcellularLocation>
</comment>
<protein>
    <recommendedName>
        <fullName evidence="8">C2H2-type domain-containing protein</fullName>
    </recommendedName>
</protein>
<evidence type="ECO:0000256" key="1">
    <source>
        <dbReference type="ARBA" id="ARBA00004123"/>
    </source>
</evidence>
<dbReference type="SMART" id="SM00355">
    <property type="entry name" value="ZnF_C2H2"/>
    <property type="match status" value="3"/>
</dbReference>
<accession>A0A833VX07</accession>
<keyword evidence="6" id="KW-0539">Nucleus</keyword>
<evidence type="ECO:0000313" key="10">
    <source>
        <dbReference type="Proteomes" id="UP000655588"/>
    </source>
</evidence>
<keyword evidence="5" id="KW-0862">Zinc</keyword>
<organism evidence="9 10">
    <name type="scientific">Frieseomelitta varia</name>
    <dbReference type="NCBI Taxonomy" id="561572"/>
    <lineage>
        <taxon>Eukaryota</taxon>
        <taxon>Metazoa</taxon>
        <taxon>Ecdysozoa</taxon>
        <taxon>Arthropoda</taxon>
        <taxon>Hexapoda</taxon>
        <taxon>Insecta</taxon>
        <taxon>Pterygota</taxon>
        <taxon>Neoptera</taxon>
        <taxon>Endopterygota</taxon>
        <taxon>Hymenoptera</taxon>
        <taxon>Apocrita</taxon>
        <taxon>Aculeata</taxon>
        <taxon>Apoidea</taxon>
        <taxon>Anthophila</taxon>
        <taxon>Apidae</taxon>
        <taxon>Frieseomelitta</taxon>
    </lineage>
</organism>
<dbReference type="GO" id="GO:0005634">
    <property type="term" value="C:nucleus"/>
    <property type="evidence" value="ECO:0007669"/>
    <property type="project" value="UniProtKB-SubCell"/>
</dbReference>
<evidence type="ECO:0000256" key="7">
    <source>
        <dbReference type="PROSITE-ProRule" id="PRU00042"/>
    </source>
</evidence>
<dbReference type="PROSITE" id="PS50157">
    <property type="entry name" value="ZINC_FINGER_C2H2_2"/>
    <property type="match status" value="4"/>
</dbReference>
<feature type="domain" description="C2H2-type" evidence="8">
    <location>
        <begin position="177"/>
        <end position="205"/>
    </location>
</feature>
<keyword evidence="2" id="KW-0479">Metal-binding</keyword>
<reference evidence="9" key="1">
    <citation type="submission" date="2019-11" db="EMBL/GenBank/DDBJ databases">
        <title>The nuclear and mitochondrial genomes of Frieseomelitta varia - a highly eusocial stingless bee (Meliponini) with a permanently sterile worker caste.</title>
        <authorList>
            <person name="Freitas F.C.P."/>
            <person name="Lourenco A.P."/>
            <person name="Nunes F.M.F."/>
            <person name="Paschoal A.R."/>
            <person name="Abreu F.C.P."/>
            <person name="Barbin F.O."/>
            <person name="Bataglia L."/>
            <person name="Cardoso-Junior C.A.M."/>
            <person name="Cervoni M.S."/>
            <person name="Silva S.R."/>
            <person name="Dalarmi F."/>
            <person name="Del Lama M.A."/>
            <person name="Depintor T.S."/>
            <person name="Ferreira K.M."/>
            <person name="Goria P.S."/>
            <person name="Jaskot M.C."/>
            <person name="Lago D.C."/>
            <person name="Luna-Lucena D."/>
            <person name="Moda L.M."/>
            <person name="Nascimento L."/>
            <person name="Pedrino M."/>
            <person name="Rabico F.O."/>
            <person name="Sanches F.C."/>
            <person name="Santos D.E."/>
            <person name="Santos C.G."/>
            <person name="Vieira J."/>
            <person name="Lopes T.F."/>
            <person name="Barchuk A.R."/>
            <person name="Hartfelder K."/>
            <person name="Simoes Z.L.P."/>
            <person name="Bitondi M.M.G."/>
            <person name="Pinheiro D.G."/>
        </authorList>
    </citation>
    <scope>NUCLEOTIDE SEQUENCE</scope>
    <source>
        <strain evidence="9">USP_RPSP 00005682</strain>
        <tissue evidence="9">Whole individual</tissue>
    </source>
</reference>
<dbReference type="InterPro" id="IPR013087">
    <property type="entry name" value="Znf_C2H2_type"/>
</dbReference>
<evidence type="ECO:0000256" key="5">
    <source>
        <dbReference type="ARBA" id="ARBA00022833"/>
    </source>
</evidence>
<dbReference type="EMBL" id="WNWW01000279">
    <property type="protein sequence ID" value="KAF3427045.1"/>
    <property type="molecule type" value="Genomic_DNA"/>
</dbReference>
<dbReference type="InterPro" id="IPR050888">
    <property type="entry name" value="ZnF_C2H2-type_TF"/>
</dbReference>
<dbReference type="PROSITE" id="PS00028">
    <property type="entry name" value="ZINC_FINGER_C2H2_1"/>
    <property type="match status" value="2"/>
</dbReference>
<feature type="domain" description="C2H2-type" evidence="8">
    <location>
        <begin position="53"/>
        <end position="80"/>
    </location>
</feature>
<keyword evidence="4 7" id="KW-0863">Zinc-finger</keyword>
<feature type="domain" description="C2H2-type" evidence="8">
    <location>
        <begin position="83"/>
        <end position="108"/>
    </location>
</feature>